<evidence type="ECO:0000313" key="3">
    <source>
        <dbReference type="EMBL" id="KZV52514.1"/>
    </source>
</evidence>
<keyword evidence="2" id="KW-1133">Transmembrane helix</keyword>
<evidence type="ECO:0000256" key="1">
    <source>
        <dbReference type="SAM" id="MobiDB-lite"/>
    </source>
</evidence>
<evidence type="ECO:0000313" key="4">
    <source>
        <dbReference type="Proteomes" id="UP000250235"/>
    </source>
</evidence>
<feature type="region of interest" description="Disordered" evidence="1">
    <location>
        <begin position="77"/>
        <end position="100"/>
    </location>
</feature>
<proteinExistence type="predicted"/>
<sequence length="100" mass="11191">MASYSSKTLMTMLRVFLMSIFLGSLFIDSCIGIRTRGMFSMKEEDVFAKHLSSYFSGEKKTIEIDRLFFTKLPKGVPIPPTAPSKNHNSAPESIPIEVPT</sequence>
<dbReference type="OrthoDB" id="911442at2759"/>
<evidence type="ECO:0000256" key="2">
    <source>
        <dbReference type="SAM" id="Phobius"/>
    </source>
</evidence>
<keyword evidence="2" id="KW-0812">Transmembrane</keyword>
<accession>A0A2Z7CZ36</accession>
<name>A0A2Z7CZ36_9LAMI</name>
<dbReference type="Proteomes" id="UP000250235">
    <property type="component" value="Unassembled WGS sequence"/>
</dbReference>
<protein>
    <submittedName>
        <fullName evidence="3">Protein IDA-like</fullName>
    </submittedName>
</protein>
<organism evidence="3 4">
    <name type="scientific">Dorcoceras hygrometricum</name>
    <dbReference type="NCBI Taxonomy" id="472368"/>
    <lineage>
        <taxon>Eukaryota</taxon>
        <taxon>Viridiplantae</taxon>
        <taxon>Streptophyta</taxon>
        <taxon>Embryophyta</taxon>
        <taxon>Tracheophyta</taxon>
        <taxon>Spermatophyta</taxon>
        <taxon>Magnoliopsida</taxon>
        <taxon>eudicotyledons</taxon>
        <taxon>Gunneridae</taxon>
        <taxon>Pentapetalae</taxon>
        <taxon>asterids</taxon>
        <taxon>lamiids</taxon>
        <taxon>Lamiales</taxon>
        <taxon>Gesneriaceae</taxon>
        <taxon>Didymocarpoideae</taxon>
        <taxon>Trichosporeae</taxon>
        <taxon>Loxocarpinae</taxon>
        <taxon>Dorcoceras</taxon>
    </lineage>
</organism>
<keyword evidence="2" id="KW-0472">Membrane</keyword>
<gene>
    <name evidence="3" type="ORF">F511_19543</name>
</gene>
<dbReference type="AlphaFoldDB" id="A0A2Z7CZ36"/>
<feature type="transmembrane region" description="Helical" evidence="2">
    <location>
        <begin position="12"/>
        <end position="33"/>
    </location>
</feature>
<reference evidence="3 4" key="1">
    <citation type="journal article" date="2015" name="Proc. Natl. Acad. Sci. U.S.A.">
        <title>The resurrection genome of Boea hygrometrica: A blueprint for survival of dehydration.</title>
        <authorList>
            <person name="Xiao L."/>
            <person name="Yang G."/>
            <person name="Zhang L."/>
            <person name="Yang X."/>
            <person name="Zhao S."/>
            <person name="Ji Z."/>
            <person name="Zhou Q."/>
            <person name="Hu M."/>
            <person name="Wang Y."/>
            <person name="Chen M."/>
            <person name="Xu Y."/>
            <person name="Jin H."/>
            <person name="Xiao X."/>
            <person name="Hu G."/>
            <person name="Bao F."/>
            <person name="Hu Y."/>
            <person name="Wan P."/>
            <person name="Li L."/>
            <person name="Deng X."/>
            <person name="Kuang T."/>
            <person name="Xiang C."/>
            <person name="Zhu J.K."/>
            <person name="Oliver M.J."/>
            <person name="He Y."/>
        </authorList>
    </citation>
    <scope>NUCLEOTIDE SEQUENCE [LARGE SCALE GENOMIC DNA]</scope>
    <source>
        <strain evidence="4">cv. XS01</strain>
    </source>
</reference>
<keyword evidence="4" id="KW-1185">Reference proteome</keyword>
<dbReference type="EMBL" id="KQ991048">
    <property type="protein sequence ID" value="KZV52514.1"/>
    <property type="molecule type" value="Genomic_DNA"/>
</dbReference>